<reference evidence="3 4" key="1">
    <citation type="submission" date="2023-07" db="EMBL/GenBank/DDBJ databases">
        <title>Sequencing the genomes of 1000 actinobacteria strains.</title>
        <authorList>
            <person name="Klenk H.-P."/>
        </authorList>
    </citation>
    <scope>NUCLEOTIDE SEQUENCE [LARGE SCALE GENOMIC DNA]</scope>
    <source>
        <strain evidence="3 4">DSM 22966</strain>
    </source>
</reference>
<dbReference type="GO" id="GO:0016301">
    <property type="term" value="F:kinase activity"/>
    <property type="evidence" value="ECO:0007669"/>
    <property type="project" value="UniProtKB-KW"/>
</dbReference>
<name>A0ABU2AZD3_9MICC</name>
<keyword evidence="3" id="KW-0808">Transferase</keyword>
<protein>
    <submittedName>
        <fullName evidence="3">Aminoglycoside phosphotransferase (APT) family kinase protein</fullName>
    </submittedName>
</protein>
<feature type="compositionally biased region" description="Low complexity" evidence="1">
    <location>
        <begin position="393"/>
        <end position="407"/>
    </location>
</feature>
<evidence type="ECO:0000256" key="1">
    <source>
        <dbReference type="SAM" id="MobiDB-lite"/>
    </source>
</evidence>
<keyword evidence="3" id="KW-0418">Kinase</keyword>
<keyword evidence="4" id="KW-1185">Reference proteome</keyword>
<dbReference type="Pfam" id="PF01636">
    <property type="entry name" value="APH"/>
    <property type="match status" value="1"/>
</dbReference>
<feature type="domain" description="Aminoglycoside phosphotransferase" evidence="2">
    <location>
        <begin position="39"/>
        <end position="253"/>
    </location>
</feature>
<feature type="compositionally biased region" description="Acidic residues" evidence="1">
    <location>
        <begin position="433"/>
        <end position="448"/>
    </location>
</feature>
<dbReference type="InterPro" id="IPR002575">
    <property type="entry name" value="Aminoglycoside_PTrfase"/>
</dbReference>
<accession>A0ABU2AZD3</accession>
<dbReference type="Gene3D" id="3.90.1200.10">
    <property type="match status" value="1"/>
</dbReference>
<dbReference type="SUPFAM" id="SSF56112">
    <property type="entry name" value="Protein kinase-like (PK-like)"/>
    <property type="match status" value="1"/>
</dbReference>
<dbReference type="Proteomes" id="UP001183794">
    <property type="component" value="Unassembled WGS sequence"/>
</dbReference>
<dbReference type="RefSeq" id="WP_310171987.1">
    <property type="nucleotide sequence ID" value="NZ_BAABHE010000002.1"/>
</dbReference>
<evidence type="ECO:0000313" key="4">
    <source>
        <dbReference type="Proteomes" id="UP001183794"/>
    </source>
</evidence>
<organism evidence="3 4">
    <name type="scientific">Enteractinococcus fodinae</name>
    <dbReference type="NCBI Taxonomy" id="684663"/>
    <lineage>
        <taxon>Bacteria</taxon>
        <taxon>Bacillati</taxon>
        <taxon>Actinomycetota</taxon>
        <taxon>Actinomycetes</taxon>
        <taxon>Micrococcales</taxon>
        <taxon>Micrococcaceae</taxon>
    </lineage>
</organism>
<feature type="region of interest" description="Disordered" evidence="1">
    <location>
        <begin position="343"/>
        <end position="463"/>
    </location>
</feature>
<proteinExistence type="predicted"/>
<feature type="compositionally biased region" description="Low complexity" evidence="1">
    <location>
        <begin position="349"/>
        <end position="372"/>
    </location>
</feature>
<evidence type="ECO:0000259" key="2">
    <source>
        <dbReference type="Pfam" id="PF01636"/>
    </source>
</evidence>
<dbReference type="InterPro" id="IPR011009">
    <property type="entry name" value="Kinase-like_dom_sf"/>
</dbReference>
<feature type="compositionally biased region" description="Polar residues" evidence="1">
    <location>
        <begin position="375"/>
        <end position="384"/>
    </location>
</feature>
<evidence type="ECO:0000313" key="3">
    <source>
        <dbReference type="EMBL" id="MDR7346701.1"/>
    </source>
</evidence>
<comment type="caution">
    <text evidence="3">The sequence shown here is derived from an EMBL/GenBank/DDBJ whole genome shotgun (WGS) entry which is preliminary data.</text>
</comment>
<sequence length="463" mass="50570">MMKRTVMELAALASAAMPGLDIVEAAAFPDDPRAFDSAIVTDADNNHWRVRSPRNSQAAFRLETEIQVLSGFTPAIRAHLPFRVPSVAGAVQLDSLRTFIYHQMPGKPVDLDTLTRAEDQTIDDIGRIIAAIHKLPSAVVETADLPAYGAEQSRARLLSELDQMALTGKVPSALLRRWENAFEERPMWTFTPRVVHGDFDEASLLIDRNRAVGVTAWTDLHIGDPARDFMWLASTESLEFREAVLSAYHRHMAVPSDHVDLHIMRRAALAAEFSLAKYLMSGIHASDDEVITEAESMLSELAADIDRTGGQDIGQQFWEPSAEVAAEDDVVIASDEEHVPQTVAAREVATPTDTTATAQPSASEDSPEAPAANPVDTQDVTPSPATRDKQEAAEPALPNAADAAASEKSSDSTGEGPETQEHQAQLIVHKLTEDDEVVPQEVAEDEDTQPISWKVVRQNLERD</sequence>
<dbReference type="EMBL" id="JAVDYJ010000001">
    <property type="protein sequence ID" value="MDR7346701.1"/>
    <property type="molecule type" value="Genomic_DNA"/>
</dbReference>
<gene>
    <name evidence="3" type="ORF">J2S62_000958</name>
</gene>